<dbReference type="AlphaFoldDB" id="K8XV10"/>
<feature type="signal peptide" evidence="1">
    <location>
        <begin position="1"/>
        <end position="27"/>
    </location>
</feature>
<proteinExistence type="predicted"/>
<keyword evidence="1" id="KW-0732">Signal</keyword>
<evidence type="ECO:0000313" key="2">
    <source>
        <dbReference type="EMBL" id="EKT84756.1"/>
    </source>
</evidence>
<comment type="caution">
    <text evidence="2">The sequence shown here is derived from an EMBL/GenBank/DDBJ whole genome shotgun (WGS) entry which is preliminary data.</text>
</comment>
<dbReference type="PROSITE" id="PS51257">
    <property type="entry name" value="PROKAR_LIPOPROTEIN"/>
    <property type="match status" value="1"/>
</dbReference>
<reference evidence="2 3" key="1">
    <citation type="journal article" date="2013" name="Genome Announc.">
        <title>Draft Genome Sequence of Rhodococcus opacus Strain M213 Shows a Diverse Catabolic Potential.</title>
        <authorList>
            <person name="Pathak A."/>
            <person name="Green S.J."/>
            <person name="Ogram A."/>
            <person name="Chauhan A."/>
        </authorList>
    </citation>
    <scope>NUCLEOTIDE SEQUENCE [LARGE SCALE GENOMIC DNA]</scope>
    <source>
        <strain evidence="2 3">M213</strain>
    </source>
</reference>
<accession>K8XV10</accession>
<protein>
    <recommendedName>
        <fullName evidence="4">Lipoprotein</fullName>
    </recommendedName>
</protein>
<dbReference type="EMBL" id="AJYC02000004">
    <property type="protein sequence ID" value="EKT84756.1"/>
    <property type="molecule type" value="Genomic_DNA"/>
</dbReference>
<gene>
    <name evidence="2" type="ORF">WSS_A00515</name>
</gene>
<feature type="chain" id="PRO_5039689516" description="Lipoprotein" evidence="1">
    <location>
        <begin position="28"/>
        <end position="307"/>
    </location>
</feature>
<dbReference type="Proteomes" id="UP000005951">
    <property type="component" value="Unassembled WGS sequence"/>
</dbReference>
<organism evidence="2 3">
    <name type="scientific">Rhodococcus opacus M213</name>
    <dbReference type="NCBI Taxonomy" id="1129896"/>
    <lineage>
        <taxon>Bacteria</taxon>
        <taxon>Bacillati</taxon>
        <taxon>Actinomycetota</taxon>
        <taxon>Actinomycetes</taxon>
        <taxon>Mycobacteriales</taxon>
        <taxon>Nocardiaceae</taxon>
        <taxon>Rhodococcus</taxon>
    </lineage>
</organism>
<evidence type="ECO:0008006" key="4">
    <source>
        <dbReference type="Google" id="ProtNLM"/>
    </source>
</evidence>
<evidence type="ECO:0000313" key="3">
    <source>
        <dbReference type="Proteomes" id="UP000005951"/>
    </source>
</evidence>
<sequence>MWFMTRIRFRPAVALASIAGASTLFLAACTQDASSTEGTESAAPSASDEAPAAEAPVNGVDAKVYASSDPETDAYGFVTPSGKWQCAIIPSKNVAGCASHPTAGPLGVPGTPQIASPDGGPPAEANFIAVEAGKEPSFQNWNQTVFPANAKVLPYDTTLAIDGFSCNVQFSGVSCREDATDKGFTISTSGYKFEFTPIPVSLPSASPAQIAPTAARLPQQARGSNQCGPVAYPETGKPATVVIVKGTLRCDEAHAMLTKYFAAPDKNEPVYSFDGWECRLAGDPGSAEIGYTINCTDDNGNTVVAQP</sequence>
<name>K8XV10_RHOOP</name>
<evidence type="ECO:0000256" key="1">
    <source>
        <dbReference type="SAM" id="SignalP"/>
    </source>
</evidence>